<gene>
    <name evidence="1" type="ORF">YC6258_03222</name>
</gene>
<dbReference type="KEGG" id="gsn:YC6258_03222"/>
<keyword evidence="2" id="KW-1185">Reference proteome</keyword>
<dbReference type="HOGENOM" id="CLU_2180136_0_0_6"/>
<dbReference type="InterPro" id="IPR009912">
    <property type="entry name" value="DUF1451"/>
</dbReference>
<dbReference type="AlphaFoldDB" id="A0A0C5VPH4"/>
<dbReference type="EMBL" id="CP007142">
    <property type="protein sequence ID" value="AJQ95258.1"/>
    <property type="molecule type" value="Genomic_DNA"/>
</dbReference>
<dbReference type="RefSeq" id="WP_044617592.1">
    <property type="nucleotide sequence ID" value="NZ_CP007142.1"/>
</dbReference>
<dbReference type="Pfam" id="PF07295">
    <property type="entry name" value="DUF1451"/>
    <property type="match status" value="1"/>
</dbReference>
<protein>
    <submittedName>
        <fullName evidence="1">Uncharacterized protein</fullName>
    </submittedName>
</protein>
<proteinExistence type="predicted"/>
<evidence type="ECO:0000313" key="1">
    <source>
        <dbReference type="EMBL" id="AJQ95258.1"/>
    </source>
</evidence>
<name>A0A0C5VPH4_9GAMM</name>
<accession>A0A0C5VPH4</accession>
<reference evidence="1 2" key="1">
    <citation type="submission" date="2014-01" db="EMBL/GenBank/DDBJ databases">
        <title>Full genme sequencing of cellulolytic bacterium Gynuella sunshinyii YC6258T gen. nov., sp. nov.</title>
        <authorList>
            <person name="Khan H."/>
            <person name="Chung E.J."/>
            <person name="Chung Y.R."/>
        </authorList>
    </citation>
    <scope>NUCLEOTIDE SEQUENCE [LARGE SCALE GENOMIC DNA]</scope>
    <source>
        <strain evidence="1 2">YC6258</strain>
    </source>
</reference>
<dbReference type="Proteomes" id="UP000032266">
    <property type="component" value="Chromosome"/>
</dbReference>
<sequence>MSEKTTKTKWTENELSLAEISPVLDFTLADALMSDVMRTGEAQKELDWMDQMYRLRDHSGLFHAGELAPAAILYCEICGEPHPIFVAQKLRPCSSCGHTIFLYQDNQKH</sequence>
<evidence type="ECO:0000313" key="2">
    <source>
        <dbReference type="Proteomes" id="UP000032266"/>
    </source>
</evidence>
<dbReference type="OrthoDB" id="3174978at2"/>
<organism evidence="1 2">
    <name type="scientific">Gynuella sunshinyii YC6258</name>
    <dbReference type="NCBI Taxonomy" id="1445510"/>
    <lineage>
        <taxon>Bacteria</taxon>
        <taxon>Pseudomonadati</taxon>
        <taxon>Pseudomonadota</taxon>
        <taxon>Gammaproteobacteria</taxon>
        <taxon>Oceanospirillales</taxon>
        <taxon>Saccharospirillaceae</taxon>
        <taxon>Gynuella</taxon>
    </lineage>
</organism>